<evidence type="ECO:0000256" key="4">
    <source>
        <dbReference type="ARBA" id="ARBA00022617"/>
    </source>
</evidence>
<keyword evidence="5 9" id="KW-0479">Metal-binding</keyword>
<dbReference type="CDD" id="cd11065">
    <property type="entry name" value="CYP64-like"/>
    <property type="match status" value="1"/>
</dbReference>
<dbReference type="PANTHER" id="PTHR46300">
    <property type="entry name" value="P450, PUTATIVE (EUROFUNG)-RELATED-RELATED"/>
    <property type="match status" value="1"/>
</dbReference>
<gene>
    <name evidence="11" type="ORF">M422DRAFT_36753</name>
</gene>
<dbReference type="GO" id="GO:0005506">
    <property type="term" value="F:iron ion binding"/>
    <property type="evidence" value="ECO:0007669"/>
    <property type="project" value="InterPro"/>
</dbReference>
<dbReference type="HOGENOM" id="CLU_001570_2_3_1"/>
<reference evidence="11 12" key="1">
    <citation type="submission" date="2014-06" db="EMBL/GenBank/DDBJ databases">
        <title>Evolutionary Origins and Diversification of the Mycorrhizal Mutualists.</title>
        <authorList>
            <consortium name="DOE Joint Genome Institute"/>
            <consortium name="Mycorrhizal Genomics Consortium"/>
            <person name="Kohler A."/>
            <person name="Kuo A."/>
            <person name="Nagy L.G."/>
            <person name="Floudas D."/>
            <person name="Copeland A."/>
            <person name="Barry K.W."/>
            <person name="Cichocki N."/>
            <person name="Veneault-Fourrey C."/>
            <person name="LaButti K."/>
            <person name="Lindquist E.A."/>
            <person name="Lipzen A."/>
            <person name="Lundell T."/>
            <person name="Morin E."/>
            <person name="Murat C."/>
            <person name="Riley R."/>
            <person name="Ohm R."/>
            <person name="Sun H."/>
            <person name="Tunlid A."/>
            <person name="Henrissat B."/>
            <person name="Grigoriev I.V."/>
            <person name="Hibbett D.S."/>
            <person name="Martin F."/>
        </authorList>
    </citation>
    <scope>NUCLEOTIDE SEQUENCE [LARGE SCALE GENOMIC DNA]</scope>
    <source>
        <strain evidence="11 12">SS14</strain>
    </source>
</reference>
<dbReference type="SUPFAM" id="SSF48264">
    <property type="entry name" value="Cytochrome P450"/>
    <property type="match status" value="1"/>
</dbReference>
<dbReference type="EMBL" id="KN837271">
    <property type="protein sequence ID" value="KIJ29992.1"/>
    <property type="molecule type" value="Genomic_DNA"/>
</dbReference>
<accession>A0A0C9UME9</accession>
<evidence type="ECO:0000256" key="8">
    <source>
        <dbReference type="ARBA" id="ARBA00023033"/>
    </source>
</evidence>
<feature type="binding site" description="axial binding residue" evidence="9">
    <location>
        <position position="439"/>
    </location>
    <ligand>
        <name>heme</name>
        <dbReference type="ChEBI" id="CHEBI:30413"/>
    </ligand>
    <ligandPart>
        <name>Fe</name>
        <dbReference type="ChEBI" id="CHEBI:18248"/>
    </ligandPart>
</feature>
<proteinExistence type="inferred from homology"/>
<evidence type="ECO:0000256" key="9">
    <source>
        <dbReference type="PIRSR" id="PIRSR602401-1"/>
    </source>
</evidence>
<sequence length="512" mass="57902">MIDSTIIALGALVFALFVWFRRSKGGPLPPGPKPMPFLGNIKDLTTKELWLPAREWAKQYGDVVHLNVGPISLIFLNSPEACFDLLDKRGSIYSDKPQLTMSGELCGCKHMIAFTGYGEESRQQRKLMNKAFGLPAIPEYYPLLSNSTNAFLQDIILSPNEYLKHIRRYAGGLTLSVVYGYEAKSANDPFLSLAEESVSILANEIASGGGVWLVDIFPFLKHLPTWFPGVGFKRKAISWKAKMEEFAEKPFGFVKDSMNSGTSKPSFCSTLLEDEDAKASDPNFEFNLKWTANSMYSASADTTITTFSHFLLAIMKHPEFLRRAQEEIDAVVGTDRLPTFSDRPALPYVDAIMAETWRWGVPVPLNLPHRLMEDDIYREMYIPKGSLIFGNVWAICRDESIYPNPDTFNPERFLEPADEETKRRRNPRRYVFGFGRRLCPGINLVESSIWLLLVRVIATLNISKPKDPVTGETIEPDVTFENPIFRIPSRFECDIKPRSEQTLRLIGESELA</sequence>
<evidence type="ECO:0000256" key="1">
    <source>
        <dbReference type="ARBA" id="ARBA00001971"/>
    </source>
</evidence>
<dbReference type="GO" id="GO:0004497">
    <property type="term" value="F:monooxygenase activity"/>
    <property type="evidence" value="ECO:0007669"/>
    <property type="project" value="UniProtKB-KW"/>
</dbReference>
<evidence type="ECO:0000256" key="3">
    <source>
        <dbReference type="ARBA" id="ARBA00010617"/>
    </source>
</evidence>
<dbReference type="GO" id="GO:0020037">
    <property type="term" value="F:heme binding"/>
    <property type="evidence" value="ECO:0007669"/>
    <property type="project" value="InterPro"/>
</dbReference>
<protein>
    <recommendedName>
        <fullName evidence="13">Cytochrome P450</fullName>
    </recommendedName>
</protein>
<comment type="similarity">
    <text evidence="3 10">Belongs to the cytochrome P450 family.</text>
</comment>
<dbReference type="PRINTS" id="PR00463">
    <property type="entry name" value="EP450I"/>
</dbReference>
<dbReference type="GO" id="GO:0016705">
    <property type="term" value="F:oxidoreductase activity, acting on paired donors, with incorporation or reduction of molecular oxygen"/>
    <property type="evidence" value="ECO:0007669"/>
    <property type="project" value="InterPro"/>
</dbReference>
<evidence type="ECO:0000256" key="5">
    <source>
        <dbReference type="ARBA" id="ARBA00022723"/>
    </source>
</evidence>
<evidence type="ECO:0000313" key="11">
    <source>
        <dbReference type="EMBL" id="KIJ29992.1"/>
    </source>
</evidence>
<dbReference type="Gene3D" id="1.10.630.10">
    <property type="entry name" value="Cytochrome P450"/>
    <property type="match status" value="1"/>
</dbReference>
<dbReference type="PANTHER" id="PTHR46300:SF7">
    <property type="entry name" value="P450, PUTATIVE (EUROFUNG)-RELATED"/>
    <property type="match status" value="1"/>
</dbReference>
<evidence type="ECO:0008006" key="13">
    <source>
        <dbReference type="Google" id="ProtNLM"/>
    </source>
</evidence>
<organism evidence="11 12">
    <name type="scientific">Sphaerobolus stellatus (strain SS14)</name>
    <dbReference type="NCBI Taxonomy" id="990650"/>
    <lineage>
        <taxon>Eukaryota</taxon>
        <taxon>Fungi</taxon>
        <taxon>Dikarya</taxon>
        <taxon>Basidiomycota</taxon>
        <taxon>Agaricomycotina</taxon>
        <taxon>Agaricomycetes</taxon>
        <taxon>Phallomycetidae</taxon>
        <taxon>Geastrales</taxon>
        <taxon>Sphaerobolaceae</taxon>
        <taxon>Sphaerobolus</taxon>
    </lineage>
</organism>
<dbReference type="OrthoDB" id="2789670at2759"/>
<dbReference type="InterPro" id="IPR002401">
    <property type="entry name" value="Cyt_P450_E_grp-I"/>
</dbReference>
<dbReference type="Proteomes" id="UP000054279">
    <property type="component" value="Unassembled WGS sequence"/>
</dbReference>
<dbReference type="Pfam" id="PF00067">
    <property type="entry name" value="p450"/>
    <property type="match status" value="1"/>
</dbReference>
<keyword evidence="6 10" id="KW-0560">Oxidoreductase</keyword>
<evidence type="ECO:0000256" key="6">
    <source>
        <dbReference type="ARBA" id="ARBA00023002"/>
    </source>
</evidence>
<comment type="cofactor">
    <cofactor evidence="1 9">
        <name>heme</name>
        <dbReference type="ChEBI" id="CHEBI:30413"/>
    </cofactor>
</comment>
<name>A0A0C9UME9_SPHS4</name>
<dbReference type="PROSITE" id="PS00086">
    <property type="entry name" value="CYTOCHROME_P450"/>
    <property type="match status" value="1"/>
</dbReference>
<dbReference type="InterPro" id="IPR050364">
    <property type="entry name" value="Cytochrome_P450_fung"/>
</dbReference>
<keyword evidence="7 9" id="KW-0408">Iron</keyword>
<evidence type="ECO:0000256" key="10">
    <source>
        <dbReference type="RuleBase" id="RU000461"/>
    </source>
</evidence>
<dbReference type="AlphaFoldDB" id="A0A0C9UME9"/>
<keyword evidence="4 9" id="KW-0349">Heme</keyword>
<keyword evidence="8 10" id="KW-0503">Monooxygenase</keyword>
<dbReference type="InterPro" id="IPR001128">
    <property type="entry name" value="Cyt_P450"/>
</dbReference>
<dbReference type="InterPro" id="IPR017972">
    <property type="entry name" value="Cyt_P450_CS"/>
</dbReference>
<evidence type="ECO:0000256" key="2">
    <source>
        <dbReference type="ARBA" id="ARBA00005179"/>
    </source>
</evidence>
<comment type="pathway">
    <text evidence="2">Secondary metabolite biosynthesis.</text>
</comment>
<evidence type="ECO:0000313" key="12">
    <source>
        <dbReference type="Proteomes" id="UP000054279"/>
    </source>
</evidence>
<evidence type="ECO:0000256" key="7">
    <source>
        <dbReference type="ARBA" id="ARBA00023004"/>
    </source>
</evidence>
<keyword evidence="12" id="KW-1185">Reference proteome</keyword>
<dbReference type="InterPro" id="IPR036396">
    <property type="entry name" value="Cyt_P450_sf"/>
</dbReference>